<keyword evidence="3" id="KW-1133">Transmembrane helix</keyword>
<feature type="compositionally biased region" description="Polar residues" evidence="2">
    <location>
        <begin position="1034"/>
        <end position="1043"/>
    </location>
</feature>
<accession>A0A7T0G1L1</accession>
<reference evidence="4 5" key="1">
    <citation type="submission" date="2020-02" db="EMBL/GenBank/DDBJ databases">
        <title>Genomic and physiological characterization of two novel Nitrospinaceae genera.</title>
        <authorList>
            <person name="Mueller A.J."/>
            <person name="Jung M.-Y."/>
            <person name="Strachan C.R."/>
            <person name="Herbold C.W."/>
            <person name="Kirkegaard R.H."/>
            <person name="Daims H."/>
        </authorList>
    </citation>
    <scope>NUCLEOTIDE SEQUENCE [LARGE SCALE GENOMIC DNA]</scope>
    <source>
        <strain evidence="4">EB</strain>
    </source>
</reference>
<protein>
    <recommendedName>
        <fullName evidence="6">DUF4175 family protein</fullName>
    </recommendedName>
</protein>
<feature type="transmembrane region" description="Helical" evidence="3">
    <location>
        <begin position="54"/>
        <end position="75"/>
    </location>
</feature>
<dbReference type="AlphaFoldDB" id="A0A7T0G1L1"/>
<feature type="coiled-coil region" evidence="1">
    <location>
        <begin position="780"/>
        <end position="844"/>
    </location>
</feature>
<evidence type="ECO:0008006" key="6">
    <source>
        <dbReference type="Google" id="ProtNLM"/>
    </source>
</evidence>
<keyword evidence="1" id="KW-0175">Coiled coil</keyword>
<feature type="coiled-coil region" evidence="1">
    <location>
        <begin position="578"/>
        <end position="638"/>
    </location>
</feature>
<sequence length="1113" mass="128498">MESNNRIQLFLDEVRRQRAHNFGLNGAFLAATVLTIGFLLVSILAYFIPGFGAYFPYFLALWAIPIGYVIFRYFIRGMFGRFSRESAALLVEEKTEGLENGLINSVQLQPFLKEKQPGSNNISPSFVKELLDRTSKRVETLKPDTLLPSQELFRNRNIFVAALTVLSTLFLFWPNLFSEGFRNLMAPPAEARINPTDDSGSNHPDQANANTSFHLESLKLTFNYPAYTRLKQVTLEPSDGKIQVLPGTEVVVTAKFDRVVKDAELVLNSRDFLSMTAKKNGAFEGRFFAKDNGYYQFRLNTENGGKVLLASQYPIKVVNDQSPTITLMLANPKPVYLPNDKIKMFFEAHDDYGISRIELVSESGGQITRKAIKTVKSIETELKDGFTWELGTMRFEPGAEVRYFLEVRDNDNILGPNTGQSEMFSFEIFDEFKKREDLLVLQEELLEKMIALLANTLLFSPQGLTHTVKGLNTVKRQMGNHTDQLIEVIRLTQTIHEQAKTIGSFPQTYLTLLKNMARNFNGIREDHIQAISRLTDAIGNATPVGLNFPPIESVNQDLVTHLERDILLLVKIINRERMDQVLDLNDDLQSLADQLKEEFEKARDQENALNKPQFKKALEKIRETMQKIMEQLARQTQGMSDEFLNPNAMENLEMQDFKASLEKLMSLVENGQMQKAMQEMENMMKDLQQLSQQLDQMMNDQENLMDIQTVKKLEESLAKVEQLEKEQKGLLEKTAKLNKKLRSKQSQRFEDRLKEFFASLRKDVNQIQTLLRDSGTFLEEHQQMKQLEALMDEENKLKQKIQDLNQKTIDALQDQLQQEKFGELNIAREELSGINQKIQDLRLKMFHGFKTFLPQLKDQYDRLEEFTELQDLHEFDALFKNTYPEIFRWDNHFRTARDARPDLKDRLTADLQEVSRLNTEISKKLGTMRRDLRADYRALITEPDKENLQSMANKQGELKDQSNELANDFRKMQQDNPMVPSILDQKMKGASRNMGFSQSNLKEQNVPESIRAENKALKDLSELKDMLQQMRDGQGNTTPQQTRRMARLGTGRARDTSPGGGSIRMQREKVTLPSEDQYHVPQQFREEILEAMKHQHPRQYEKMVSQYYKELVK</sequence>
<evidence type="ECO:0000313" key="5">
    <source>
        <dbReference type="Proteomes" id="UP000594688"/>
    </source>
</evidence>
<feature type="transmembrane region" description="Helical" evidence="3">
    <location>
        <begin position="158"/>
        <end position="177"/>
    </location>
</feature>
<proteinExistence type="predicted"/>
<evidence type="ECO:0000256" key="3">
    <source>
        <dbReference type="SAM" id="Phobius"/>
    </source>
</evidence>
<organism evidence="4 5">
    <name type="scientific">Candidatus Nitronauta litoralis</name>
    <dbReference type="NCBI Taxonomy" id="2705533"/>
    <lineage>
        <taxon>Bacteria</taxon>
        <taxon>Pseudomonadati</taxon>
        <taxon>Nitrospinota/Tectimicrobiota group</taxon>
        <taxon>Nitrospinota</taxon>
        <taxon>Nitrospinia</taxon>
        <taxon>Nitrospinales</taxon>
        <taxon>Nitrospinaceae</taxon>
        <taxon>Candidatus Nitronauta</taxon>
    </lineage>
</organism>
<dbReference type="KEGG" id="nli:G3M70_14740"/>
<keyword evidence="3" id="KW-0812">Transmembrane</keyword>
<feature type="coiled-coil region" evidence="1">
    <location>
        <begin position="670"/>
        <end position="740"/>
    </location>
</feature>
<evidence type="ECO:0000256" key="1">
    <source>
        <dbReference type="SAM" id="Coils"/>
    </source>
</evidence>
<dbReference type="EMBL" id="CP048685">
    <property type="protein sequence ID" value="QPJ63063.1"/>
    <property type="molecule type" value="Genomic_DNA"/>
</dbReference>
<evidence type="ECO:0000313" key="4">
    <source>
        <dbReference type="EMBL" id="QPJ63063.1"/>
    </source>
</evidence>
<gene>
    <name evidence="4" type="ORF">G3M70_14740</name>
</gene>
<dbReference type="Proteomes" id="UP000594688">
    <property type="component" value="Chromosome"/>
</dbReference>
<keyword evidence="3" id="KW-0472">Membrane</keyword>
<evidence type="ECO:0000256" key="2">
    <source>
        <dbReference type="SAM" id="MobiDB-lite"/>
    </source>
</evidence>
<feature type="transmembrane region" description="Helical" evidence="3">
    <location>
        <begin position="21"/>
        <end position="48"/>
    </location>
</feature>
<name>A0A7T0G1L1_9BACT</name>
<feature type="region of interest" description="Disordered" evidence="2">
    <location>
        <begin position="1031"/>
        <end position="1065"/>
    </location>
</feature>